<evidence type="ECO:0000256" key="1">
    <source>
        <dbReference type="SAM" id="MobiDB-lite"/>
    </source>
</evidence>
<feature type="compositionally biased region" description="Basic and acidic residues" evidence="1">
    <location>
        <begin position="57"/>
        <end position="76"/>
    </location>
</feature>
<accession>A0A8H6YY15</accession>
<feature type="compositionally biased region" description="Basic and acidic residues" evidence="1">
    <location>
        <begin position="96"/>
        <end position="117"/>
    </location>
</feature>
<dbReference type="OrthoDB" id="3124409at2759"/>
<comment type="caution">
    <text evidence="2">The sequence shown here is derived from an EMBL/GenBank/DDBJ whole genome shotgun (WGS) entry which is preliminary data.</text>
</comment>
<evidence type="ECO:0000313" key="3">
    <source>
        <dbReference type="Proteomes" id="UP000620124"/>
    </source>
</evidence>
<sequence length="236" mass="25685">MRRRSTNTRSTEGRTGADVAEAQAQEKGGVSLDGEKCPSVAPPRMSTVQTTTADIPIWRREVDAEASRPSEGKRGVYDLQPTEGARASITCEEANDDRLAGERRLGRESEPDGDKGRSWGSILARASIAQYEALRHTRYPPIRFPFTRPASPSRSFLHPHRPPLLPLTRTHRCGTPILAAEVESKPAMRHSSLEHRLDSRQNDWNSAQISRTADEVSPLNDAGEGGAGGGSIEGIG</sequence>
<reference evidence="2" key="1">
    <citation type="submission" date="2020-05" db="EMBL/GenBank/DDBJ databases">
        <title>Mycena genomes resolve the evolution of fungal bioluminescence.</title>
        <authorList>
            <person name="Tsai I.J."/>
        </authorList>
    </citation>
    <scope>NUCLEOTIDE SEQUENCE</scope>
    <source>
        <strain evidence="2">CCC161011</strain>
    </source>
</reference>
<keyword evidence="3" id="KW-1185">Reference proteome</keyword>
<organism evidence="2 3">
    <name type="scientific">Mycena venus</name>
    <dbReference type="NCBI Taxonomy" id="2733690"/>
    <lineage>
        <taxon>Eukaryota</taxon>
        <taxon>Fungi</taxon>
        <taxon>Dikarya</taxon>
        <taxon>Basidiomycota</taxon>
        <taxon>Agaricomycotina</taxon>
        <taxon>Agaricomycetes</taxon>
        <taxon>Agaricomycetidae</taxon>
        <taxon>Agaricales</taxon>
        <taxon>Marasmiineae</taxon>
        <taxon>Mycenaceae</taxon>
        <taxon>Mycena</taxon>
    </lineage>
</organism>
<feature type="compositionally biased region" description="Polar residues" evidence="1">
    <location>
        <begin position="202"/>
        <end position="211"/>
    </location>
</feature>
<protein>
    <submittedName>
        <fullName evidence="2">Uncharacterized protein</fullName>
    </submittedName>
</protein>
<evidence type="ECO:0000313" key="2">
    <source>
        <dbReference type="EMBL" id="KAF7365915.1"/>
    </source>
</evidence>
<feature type="region of interest" description="Disordered" evidence="1">
    <location>
        <begin position="186"/>
        <end position="236"/>
    </location>
</feature>
<dbReference type="AlphaFoldDB" id="A0A8H6YY15"/>
<gene>
    <name evidence="2" type="ORF">MVEN_00466700</name>
</gene>
<dbReference type="Proteomes" id="UP000620124">
    <property type="component" value="Unassembled WGS sequence"/>
</dbReference>
<feature type="region of interest" description="Disordered" evidence="1">
    <location>
        <begin position="146"/>
        <end position="169"/>
    </location>
</feature>
<feature type="compositionally biased region" description="Gly residues" evidence="1">
    <location>
        <begin position="223"/>
        <end position="236"/>
    </location>
</feature>
<feature type="region of interest" description="Disordered" evidence="1">
    <location>
        <begin position="1"/>
        <end position="118"/>
    </location>
</feature>
<name>A0A8H6YY15_9AGAR</name>
<proteinExistence type="predicted"/>
<feature type="compositionally biased region" description="Basic and acidic residues" evidence="1">
    <location>
        <begin position="186"/>
        <end position="201"/>
    </location>
</feature>
<dbReference type="EMBL" id="JACAZI010000003">
    <property type="protein sequence ID" value="KAF7365915.1"/>
    <property type="molecule type" value="Genomic_DNA"/>
</dbReference>